<protein>
    <recommendedName>
        <fullName evidence="3">Small CPxCG-related zinc finger protein</fullName>
    </recommendedName>
</protein>
<gene>
    <name evidence="1" type="ORF">NDI76_01540</name>
</gene>
<comment type="caution">
    <text evidence="1">The sequence shown here is derived from an EMBL/GenBank/DDBJ whole genome shotgun (WGS) entry which is preliminary data.</text>
</comment>
<name>A0ABU2G9E1_9EURY</name>
<evidence type="ECO:0000313" key="1">
    <source>
        <dbReference type="EMBL" id="MDS0297423.1"/>
    </source>
</evidence>
<sequence>MDGEQRVRLTEGDTMESGLRCPECGTYTTLSDIISTGQCRRGGGRGSCEAHLHVDVVVERQSE</sequence>
<dbReference type="EMBL" id="JAMQOP010000001">
    <property type="protein sequence ID" value="MDS0297423.1"/>
    <property type="molecule type" value="Genomic_DNA"/>
</dbReference>
<accession>A0ABU2G9E1</accession>
<reference evidence="1 2" key="1">
    <citation type="submission" date="2022-06" db="EMBL/GenBank/DDBJ databases">
        <title>Halogeometricum sp. a new haloarchaeum isolate from saline soil.</title>
        <authorList>
            <person name="Strakova D."/>
            <person name="Galisteo C."/>
            <person name="Sanchez-Porro C."/>
            <person name="Ventosa A."/>
        </authorList>
    </citation>
    <scope>NUCLEOTIDE SEQUENCE [LARGE SCALE GENOMIC DNA]</scope>
    <source>
        <strain evidence="1 2">S1BR25-6</strain>
    </source>
</reference>
<organism evidence="1 2">
    <name type="scientific">Halogeometricum salsisoli</name>
    <dbReference type="NCBI Taxonomy" id="2950536"/>
    <lineage>
        <taxon>Archaea</taxon>
        <taxon>Methanobacteriati</taxon>
        <taxon>Methanobacteriota</taxon>
        <taxon>Stenosarchaea group</taxon>
        <taxon>Halobacteria</taxon>
        <taxon>Halobacteriales</taxon>
        <taxon>Haloferacaceae</taxon>
        <taxon>Halogeometricum</taxon>
    </lineage>
</organism>
<proteinExistence type="predicted"/>
<evidence type="ECO:0008006" key="3">
    <source>
        <dbReference type="Google" id="ProtNLM"/>
    </source>
</evidence>
<keyword evidence="2" id="KW-1185">Reference proteome</keyword>
<dbReference type="RefSeq" id="WP_310922216.1">
    <property type="nucleotide sequence ID" value="NZ_JAMQOP010000001.1"/>
</dbReference>
<dbReference type="Proteomes" id="UP001257060">
    <property type="component" value="Unassembled WGS sequence"/>
</dbReference>
<evidence type="ECO:0000313" key="2">
    <source>
        <dbReference type="Proteomes" id="UP001257060"/>
    </source>
</evidence>